<keyword evidence="6 12" id="KW-0479">Metal-binding</keyword>
<comment type="similarity">
    <text evidence="3 13">Belongs to the cytochrome P450 family.</text>
</comment>
<name>A0A843VDT5_COLES</name>
<keyword evidence="9 12" id="KW-0408">Iron</keyword>
<evidence type="ECO:0000256" key="2">
    <source>
        <dbReference type="ARBA" id="ARBA00004167"/>
    </source>
</evidence>
<sequence length="259" mass="28525">MIWHADYDHDLARITRSSVRFAGSSSCYTGSPSQTRLNQPLRSYHSSQDIFAAGTDTSAITTEWAMAELINHPAILRRAREEIDSVVGRSRLVDESDVPNLPYLQAIVKETLRLHPAVPLNFRGCTRDCRVGGYDVPAGTKLFVNNWAIGRDPAHWGEPLGFRPERFWEGGDGAGVDVRGQHFRLLPFGRGRRSCPGASLALHVVQGALAAMVQCFEWKVEGGRVDMEEGEGLTLPRARPLVCQPVARLDTLPVAVGRA</sequence>
<dbReference type="GO" id="GO:0016020">
    <property type="term" value="C:membrane"/>
    <property type="evidence" value="ECO:0007669"/>
    <property type="project" value="UniProtKB-SubCell"/>
</dbReference>
<evidence type="ECO:0000256" key="3">
    <source>
        <dbReference type="ARBA" id="ARBA00010617"/>
    </source>
</evidence>
<dbReference type="InterPro" id="IPR001128">
    <property type="entry name" value="Cyt_P450"/>
</dbReference>
<evidence type="ECO:0000256" key="4">
    <source>
        <dbReference type="ARBA" id="ARBA00022617"/>
    </source>
</evidence>
<protein>
    <submittedName>
        <fullName evidence="14">Uncharacterized protein</fullName>
    </submittedName>
</protein>
<evidence type="ECO:0000256" key="1">
    <source>
        <dbReference type="ARBA" id="ARBA00001971"/>
    </source>
</evidence>
<evidence type="ECO:0000256" key="10">
    <source>
        <dbReference type="ARBA" id="ARBA00023033"/>
    </source>
</evidence>
<keyword evidence="7" id="KW-1133">Transmembrane helix</keyword>
<dbReference type="PROSITE" id="PS00086">
    <property type="entry name" value="CYTOCHROME_P450"/>
    <property type="match status" value="1"/>
</dbReference>
<dbReference type="EMBL" id="NMUH01001164">
    <property type="protein sequence ID" value="MQL89629.1"/>
    <property type="molecule type" value="Genomic_DNA"/>
</dbReference>
<evidence type="ECO:0000256" key="5">
    <source>
        <dbReference type="ARBA" id="ARBA00022692"/>
    </source>
</evidence>
<dbReference type="AlphaFoldDB" id="A0A843VDT5"/>
<dbReference type="FunFam" id="1.10.630.10:FF:000235">
    <property type="entry name" value="Cytochrome P450 family 93 subfamily D polypeptide 1"/>
    <property type="match status" value="1"/>
</dbReference>
<dbReference type="Pfam" id="PF00067">
    <property type="entry name" value="p450"/>
    <property type="match status" value="1"/>
</dbReference>
<evidence type="ECO:0000256" key="13">
    <source>
        <dbReference type="RuleBase" id="RU000461"/>
    </source>
</evidence>
<comment type="subcellular location">
    <subcellularLocation>
        <location evidence="2">Membrane</location>
        <topology evidence="2">Single-pass membrane protein</topology>
    </subcellularLocation>
</comment>
<dbReference type="PANTHER" id="PTHR47944">
    <property type="entry name" value="CYTOCHROME P450 98A9"/>
    <property type="match status" value="1"/>
</dbReference>
<dbReference type="Gene3D" id="1.10.630.10">
    <property type="entry name" value="Cytochrome P450"/>
    <property type="match status" value="1"/>
</dbReference>
<keyword evidence="8 13" id="KW-0560">Oxidoreductase</keyword>
<evidence type="ECO:0000256" key="7">
    <source>
        <dbReference type="ARBA" id="ARBA00022989"/>
    </source>
</evidence>
<feature type="binding site" description="axial binding residue" evidence="12">
    <location>
        <position position="195"/>
    </location>
    <ligand>
        <name>heme</name>
        <dbReference type="ChEBI" id="CHEBI:30413"/>
    </ligand>
    <ligandPart>
        <name>Fe</name>
        <dbReference type="ChEBI" id="CHEBI:18248"/>
    </ligandPart>
</feature>
<evidence type="ECO:0000313" key="14">
    <source>
        <dbReference type="EMBL" id="MQL89629.1"/>
    </source>
</evidence>
<dbReference type="OrthoDB" id="1913883at2759"/>
<accession>A0A843VDT5</accession>
<dbReference type="PRINTS" id="PR00463">
    <property type="entry name" value="EP450I"/>
</dbReference>
<dbReference type="InterPro" id="IPR036396">
    <property type="entry name" value="Cyt_P450_sf"/>
</dbReference>
<dbReference type="GO" id="GO:0004497">
    <property type="term" value="F:monooxygenase activity"/>
    <property type="evidence" value="ECO:0007669"/>
    <property type="project" value="UniProtKB-KW"/>
</dbReference>
<evidence type="ECO:0000256" key="8">
    <source>
        <dbReference type="ARBA" id="ARBA00023002"/>
    </source>
</evidence>
<keyword evidence="5" id="KW-0812">Transmembrane</keyword>
<dbReference type="PRINTS" id="PR00385">
    <property type="entry name" value="P450"/>
</dbReference>
<evidence type="ECO:0000256" key="12">
    <source>
        <dbReference type="PIRSR" id="PIRSR602401-1"/>
    </source>
</evidence>
<evidence type="ECO:0000256" key="6">
    <source>
        <dbReference type="ARBA" id="ARBA00022723"/>
    </source>
</evidence>
<keyword evidence="10 13" id="KW-0503">Monooxygenase</keyword>
<keyword evidence="15" id="KW-1185">Reference proteome</keyword>
<evidence type="ECO:0000256" key="9">
    <source>
        <dbReference type="ARBA" id="ARBA00023004"/>
    </source>
</evidence>
<dbReference type="InterPro" id="IPR017972">
    <property type="entry name" value="Cyt_P450_CS"/>
</dbReference>
<gene>
    <name evidence="14" type="ORF">Taro_022200</name>
</gene>
<dbReference type="Proteomes" id="UP000652761">
    <property type="component" value="Unassembled WGS sequence"/>
</dbReference>
<evidence type="ECO:0000256" key="11">
    <source>
        <dbReference type="ARBA" id="ARBA00023136"/>
    </source>
</evidence>
<comment type="caution">
    <text evidence="14">The sequence shown here is derived from an EMBL/GenBank/DDBJ whole genome shotgun (WGS) entry which is preliminary data.</text>
</comment>
<dbReference type="GO" id="GO:0020037">
    <property type="term" value="F:heme binding"/>
    <property type="evidence" value="ECO:0007669"/>
    <property type="project" value="InterPro"/>
</dbReference>
<dbReference type="GO" id="GO:0016705">
    <property type="term" value="F:oxidoreductase activity, acting on paired donors, with incorporation or reduction of molecular oxygen"/>
    <property type="evidence" value="ECO:0007669"/>
    <property type="project" value="InterPro"/>
</dbReference>
<proteinExistence type="inferred from homology"/>
<evidence type="ECO:0000313" key="15">
    <source>
        <dbReference type="Proteomes" id="UP000652761"/>
    </source>
</evidence>
<keyword evidence="4 12" id="KW-0349">Heme</keyword>
<dbReference type="PANTHER" id="PTHR47944:SF17">
    <property type="entry name" value="3,9-DIHYDROXYPTEROCARPAN 6A-MONOOXYGENASE"/>
    <property type="match status" value="1"/>
</dbReference>
<keyword evidence="11" id="KW-0472">Membrane</keyword>
<dbReference type="InterPro" id="IPR002401">
    <property type="entry name" value="Cyt_P450_E_grp-I"/>
</dbReference>
<reference evidence="14" key="1">
    <citation type="submission" date="2017-07" db="EMBL/GenBank/DDBJ databases">
        <title>Taro Niue Genome Assembly and Annotation.</title>
        <authorList>
            <person name="Atibalentja N."/>
            <person name="Keating K."/>
            <person name="Fields C.J."/>
        </authorList>
    </citation>
    <scope>NUCLEOTIDE SEQUENCE</scope>
    <source>
        <strain evidence="14">Niue_2</strain>
        <tissue evidence="14">Leaf</tissue>
    </source>
</reference>
<comment type="cofactor">
    <cofactor evidence="1 12">
        <name>heme</name>
        <dbReference type="ChEBI" id="CHEBI:30413"/>
    </cofactor>
</comment>
<dbReference type="SUPFAM" id="SSF48264">
    <property type="entry name" value="Cytochrome P450"/>
    <property type="match status" value="1"/>
</dbReference>
<organism evidence="14 15">
    <name type="scientific">Colocasia esculenta</name>
    <name type="common">Wild taro</name>
    <name type="synonym">Arum esculentum</name>
    <dbReference type="NCBI Taxonomy" id="4460"/>
    <lineage>
        <taxon>Eukaryota</taxon>
        <taxon>Viridiplantae</taxon>
        <taxon>Streptophyta</taxon>
        <taxon>Embryophyta</taxon>
        <taxon>Tracheophyta</taxon>
        <taxon>Spermatophyta</taxon>
        <taxon>Magnoliopsida</taxon>
        <taxon>Liliopsida</taxon>
        <taxon>Araceae</taxon>
        <taxon>Aroideae</taxon>
        <taxon>Colocasieae</taxon>
        <taxon>Colocasia</taxon>
    </lineage>
</organism>
<dbReference type="GO" id="GO:0005506">
    <property type="term" value="F:iron ion binding"/>
    <property type="evidence" value="ECO:0007669"/>
    <property type="project" value="InterPro"/>
</dbReference>